<evidence type="ECO:0000256" key="1">
    <source>
        <dbReference type="ARBA" id="ARBA00022763"/>
    </source>
</evidence>
<dbReference type="OrthoDB" id="565731at2759"/>
<name>A0A167HVH8_CALVF</name>
<dbReference type="PANTHER" id="PTHR12159">
    <property type="entry name" value="G/T AND G/U MISMATCH-SPECIFIC DNA GLYCOSYLASE"/>
    <property type="match status" value="1"/>
</dbReference>
<feature type="domain" description="Uracil-DNA glycosylase-like" evidence="4">
    <location>
        <begin position="22"/>
        <end position="185"/>
    </location>
</feature>
<proteinExistence type="predicted"/>
<dbReference type="Pfam" id="PF03167">
    <property type="entry name" value="UDG"/>
    <property type="match status" value="1"/>
</dbReference>
<evidence type="ECO:0000313" key="6">
    <source>
        <dbReference type="Proteomes" id="UP000076738"/>
    </source>
</evidence>
<evidence type="ECO:0000256" key="2">
    <source>
        <dbReference type="ARBA" id="ARBA00022801"/>
    </source>
</evidence>
<organism evidence="5 6">
    <name type="scientific">Calocera viscosa (strain TUFC12733)</name>
    <dbReference type="NCBI Taxonomy" id="1330018"/>
    <lineage>
        <taxon>Eukaryota</taxon>
        <taxon>Fungi</taxon>
        <taxon>Dikarya</taxon>
        <taxon>Basidiomycota</taxon>
        <taxon>Agaricomycotina</taxon>
        <taxon>Dacrymycetes</taxon>
        <taxon>Dacrymycetales</taxon>
        <taxon>Dacrymycetaceae</taxon>
        <taxon>Calocera</taxon>
    </lineage>
</organism>
<dbReference type="PANTHER" id="PTHR12159:SF9">
    <property type="entry name" value="G_T MISMATCH-SPECIFIC THYMINE DNA GLYCOSYLASE"/>
    <property type="match status" value="1"/>
</dbReference>
<evidence type="ECO:0000256" key="3">
    <source>
        <dbReference type="ARBA" id="ARBA00023204"/>
    </source>
</evidence>
<dbReference type="InterPro" id="IPR005122">
    <property type="entry name" value="Uracil-DNA_glycosylase-like"/>
</dbReference>
<reference evidence="5 6" key="1">
    <citation type="journal article" date="2016" name="Mol. Biol. Evol.">
        <title>Comparative Genomics of Early-Diverging Mushroom-Forming Fungi Provides Insights into the Origins of Lignocellulose Decay Capabilities.</title>
        <authorList>
            <person name="Nagy L.G."/>
            <person name="Riley R."/>
            <person name="Tritt A."/>
            <person name="Adam C."/>
            <person name="Daum C."/>
            <person name="Floudas D."/>
            <person name="Sun H."/>
            <person name="Yadav J.S."/>
            <person name="Pangilinan J."/>
            <person name="Larsson K.H."/>
            <person name="Matsuura K."/>
            <person name="Barry K."/>
            <person name="Labutti K."/>
            <person name="Kuo R."/>
            <person name="Ohm R.A."/>
            <person name="Bhattacharya S.S."/>
            <person name="Shirouzu T."/>
            <person name="Yoshinaga Y."/>
            <person name="Martin F.M."/>
            <person name="Grigoriev I.V."/>
            <person name="Hibbett D.S."/>
        </authorList>
    </citation>
    <scope>NUCLEOTIDE SEQUENCE [LARGE SCALE GENOMIC DNA]</scope>
    <source>
        <strain evidence="5 6">TUFC12733</strain>
    </source>
</reference>
<dbReference type="STRING" id="1330018.A0A167HVH8"/>
<dbReference type="InterPro" id="IPR036895">
    <property type="entry name" value="Uracil-DNA_glycosylase-like_sf"/>
</dbReference>
<keyword evidence="3" id="KW-0234">DNA repair</keyword>
<dbReference type="Gene3D" id="3.40.470.10">
    <property type="entry name" value="Uracil-DNA glycosylase-like domain"/>
    <property type="match status" value="1"/>
</dbReference>
<accession>A0A167HVH8</accession>
<dbReference type="CDD" id="cd10028">
    <property type="entry name" value="UDG-F2_TDG_MUG"/>
    <property type="match status" value="1"/>
</dbReference>
<evidence type="ECO:0000259" key="4">
    <source>
        <dbReference type="Pfam" id="PF03167"/>
    </source>
</evidence>
<evidence type="ECO:0000313" key="5">
    <source>
        <dbReference type="EMBL" id="KZO92024.1"/>
    </source>
</evidence>
<dbReference type="AlphaFoldDB" id="A0A167HVH8"/>
<dbReference type="GO" id="GO:0006285">
    <property type="term" value="P:base-excision repair, AP site formation"/>
    <property type="evidence" value="ECO:0007669"/>
    <property type="project" value="InterPro"/>
</dbReference>
<keyword evidence="6" id="KW-1185">Reference proteome</keyword>
<dbReference type="Proteomes" id="UP000076738">
    <property type="component" value="Unassembled WGS sequence"/>
</dbReference>
<keyword evidence="2" id="KW-0378">Hydrolase</keyword>
<dbReference type="SUPFAM" id="SSF52141">
    <property type="entry name" value="Uracil-DNA glycosylase-like"/>
    <property type="match status" value="1"/>
</dbReference>
<sequence>MFCGIKYGSVSKLVDVILRIYSPGVMSAETGHHFASPTNHFWRALHQGGLVQQFVPASEDYTLPEKYNLGMTNLVDRPSAEAAELSAKEMLEGAPAFLDKVATWRPRIICFVGKGIWLAVQKNLDSRIAAAAAQAGREKTTKPKDAFDYGLQPYTSSLITPIPTGINRTLIWVMPSTSGRVVSHQLVDKIKLFSRLKQESDADKAGTLDTSQYRSIQL</sequence>
<keyword evidence="1" id="KW-0227">DNA damage</keyword>
<gene>
    <name evidence="5" type="ORF">CALVIDRAFT_488186</name>
</gene>
<dbReference type="GO" id="GO:0004844">
    <property type="term" value="F:uracil DNA N-glycosylase activity"/>
    <property type="evidence" value="ECO:0007669"/>
    <property type="project" value="TreeGrafter"/>
</dbReference>
<dbReference type="InterPro" id="IPR015637">
    <property type="entry name" value="MUG/TDG"/>
</dbReference>
<dbReference type="EMBL" id="KV417315">
    <property type="protein sequence ID" value="KZO92024.1"/>
    <property type="molecule type" value="Genomic_DNA"/>
</dbReference>
<protein>
    <submittedName>
        <fullName evidence="5">DNA glycosylase</fullName>
    </submittedName>
</protein>
<dbReference type="GO" id="GO:0008263">
    <property type="term" value="F:pyrimidine-specific mismatch base pair DNA N-glycosylase activity"/>
    <property type="evidence" value="ECO:0007669"/>
    <property type="project" value="TreeGrafter"/>
</dbReference>